<keyword evidence="2" id="KW-0805">Transcription regulation</keyword>
<evidence type="ECO:0000256" key="1">
    <source>
        <dbReference type="ARBA" id="ARBA00004123"/>
    </source>
</evidence>
<feature type="region of interest" description="Disordered" evidence="6">
    <location>
        <begin position="75"/>
        <end position="121"/>
    </location>
</feature>
<evidence type="ECO:0000256" key="6">
    <source>
        <dbReference type="SAM" id="MobiDB-lite"/>
    </source>
</evidence>
<evidence type="ECO:0000256" key="4">
    <source>
        <dbReference type="ARBA" id="ARBA00023163"/>
    </source>
</evidence>
<dbReference type="InterPro" id="IPR036864">
    <property type="entry name" value="Zn2-C6_fun-type_DNA-bd_sf"/>
</dbReference>
<dbReference type="GO" id="GO:0000976">
    <property type="term" value="F:transcription cis-regulatory region binding"/>
    <property type="evidence" value="ECO:0007669"/>
    <property type="project" value="TreeGrafter"/>
</dbReference>
<dbReference type="GO" id="GO:0000981">
    <property type="term" value="F:DNA-binding transcription factor activity, RNA polymerase II-specific"/>
    <property type="evidence" value="ECO:0007669"/>
    <property type="project" value="InterPro"/>
</dbReference>
<dbReference type="OrthoDB" id="3365636at2759"/>
<protein>
    <recommendedName>
        <fullName evidence="7">Zn(2)-C6 fungal-type domain-containing protein</fullName>
    </recommendedName>
</protein>
<organism evidence="8 9">
    <name type="scientific">Neohortaea acidophila</name>
    <dbReference type="NCBI Taxonomy" id="245834"/>
    <lineage>
        <taxon>Eukaryota</taxon>
        <taxon>Fungi</taxon>
        <taxon>Dikarya</taxon>
        <taxon>Ascomycota</taxon>
        <taxon>Pezizomycotina</taxon>
        <taxon>Dothideomycetes</taxon>
        <taxon>Dothideomycetidae</taxon>
        <taxon>Mycosphaerellales</taxon>
        <taxon>Teratosphaeriaceae</taxon>
        <taxon>Neohortaea</taxon>
    </lineage>
</organism>
<dbReference type="CDD" id="cd00067">
    <property type="entry name" value="GAL4"/>
    <property type="match status" value="1"/>
</dbReference>
<dbReference type="PANTHER" id="PTHR31845:SF39">
    <property type="entry name" value="TRANSCRIPTION FACTOR PBCR-RELATED"/>
    <property type="match status" value="1"/>
</dbReference>
<dbReference type="GeneID" id="54477902"/>
<dbReference type="PANTHER" id="PTHR31845">
    <property type="entry name" value="FINGER DOMAIN PROTEIN, PUTATIVE-RELATED"/>
    <property type="match status" value="1"/>
</dbReference>
<keyword evidence="9" id="KW-1185">Reference proteome</keyword>
<evidence type="ECO:0000256" key="3">
    <source>
        <dbReference type="ARBA" id="ARBA00023125"/>
    </source>
</evidence>
<reference evidence="8" key="1">
    <citation type="journal article" date="2020" name="Stud. Mycol.">
        <title>101 Dothideomycetes genomes: a test case for predicting lifestyles and emergence of pathogens.</title>
        <authorList>
            <person name="Haridas S."/>
            <person name="Albert R."/>
            <person name="Binder M."/>
            <person name="Bloem J."/>
            <person name="Labutti K."/>
            <person name="Salamov A."/>
            <person name="Andreopoulos B."/>
            <person name="Baker S."/>
            <person name="Barry K."/>
            <person name="Bills G."/>
            <person name="Bluhm B."/>
            <person name="Cannon C."/>
            <person name="Castanera R."/>
            <person name="Culley D."/>
            <person name="Daum C."/>
            <person name="Ezra D."/>
            <person name="Gonzalez J."/>
            <person name="Henrissat B."/>
            <person name="Kuo A."/>
            <person name="Liang C."/>
            <person name="Lipzen A."/>
            <person name="Lutzoni F."/>
            <person name="Magnuson J."/>
            <person name="Mondo S."/>
            <person name="Nolan M."/>
            <person name="Ohm R."/>
            <person name="Pangilinan J."/>
            <person name="Park H.-J."/>
            <person name="Ramirez L."/>
            <person name="Alfaro M."/>
            <person name="Sun H."/>
            <person name="Tritt A."/>
            <person name="Yoshinaga Y."/>
            <person name="Zwiers L.-H."/>
            <person name="Turgeon B."/>
            <person name="Goodwin S."/>
            <person name="Spatafora J."/>
            <person name="Crous P."/>
            <person name="Grigoriev I."/>
        </authorList>
    </citation>
    <scope>NUCLEOTIDE SEQUENCE</scope>
    <source>
        <strain evidence="8">CBS 113389</strain>
    </source>
</reference>
<dbReference type="InterPro" id="IPR051089">
    <property type="entry name" value="prtT"/>
</dbReference>
<dbReference type="Pfam" id="PF00172">
    <property type="entry name" value="Zn_clus"/>
    <property type="match status" value="1"/>
</dbReference>
<keyword evidence="4" id="KW-0804">Transcription</keyword>
<comment type="subcellular location">
    <subcellularLocation>
        <location evidence="1">Nucleus</location>
    </subcellularLocation>
</comment>
<evidence type="ECO:0000259" key="7">
    <source>
        <dbReference type="PROSITE" id="PS50048"/>
    </source>
</evidence>
<evidence type="ECO:0000256" key="2">
    <source>
        <dbReference type="ARBA" id="ARBA00023015"/>
    </source>
</evidence>
<dbReference type="Gene3D" id="4.10.240.10">
    <property type="entry name" value="Zn(2)-C6 fungal-type DNA-binding domain"/>
    <property type="match status" value="1"/>
</dbReference>
<feature type="domain" description="Zn(2)-C6 fungal-type" evidence="7">
    <location>
        <begin position="9"/>
        <end position="43"/>
    </location>
</feature>
<dbReference type="GO" id="GO:0005634">
    <property type="term" value="C:nucleus"/>
    <property type="evidence" value="ECO:0007669"/>
    <property type="project" value="UniProtKB-SubCell"/>
</dbReference>
<sequence length="625" mass="69309">MSTSKRPRACDACHSIKIKCELGTTGGTGPCQRCIRLGKDCVVTPPKTQKDRVAELEAQVASLTRLLQSQNIDTPSLDGLTPISNSSLSVDGNLPQAEAENGLPQKKRRREQDELSNGATSSGCRFSLTELDMLIVQDLQESLVEKYRHDLVRLVPIVPIAEDWTYQRLRTEKPVLLQTIVYAASSGSVSEEVNEHLGRIVLETLTALGGQKSEASMELVQALLVAVLWYRSPKNRRAIATFQFAQKAVDIAQSIDLWQPGTKSWTNAAADSESSKLVEAVRTGLGCHLISSSIVLLMRQSRLKSLPELDSWSIHMLEYVECALETDRILCHHVRAEHLCERIIRELHLLDPSSVGNVSDPATRITMQALSNSITDFTTQIPANANCEVLAFYEHLATIHLHEILLHTSTNRHSFTAPYLAERLSITDFPAPPVTPEHVTSMYALKTACHALLDSFFTLDLQTWISLPFLLSIGRVAYTQYILVKLYIATSALNNSFGAFLDPESLQVEEYLQKLIDVATEATQIDSSTPAARILLAPKRMLEWYRKYKASLAVDYFALSEPDYSMPVDSAIMSNDGSLSLTDVADGSNSFDLDLQDLFPNIDTTNLFMNTVHDEYTSLAHVQTG</sequence>
<dbReference type="PROSITE" id="PS00463">
    <property type="entry name" value="ZN2_CY6_FUNGAL_1"/>
    <property type="match status" value="1"/>
</dbReference>
<name>A0A6A6PW86_9PEZI</name>
<evidence type="ECO:0000256" key="5">
    <source>
        <dbReference type="ARBA" id="ARBA00023242"/>
    </source>
</evidence>
<dbReference type="AlphaFoldDB" id="A0A6A6PW86"/>
<evidence type="ECO:0000313" key="8">
    <source>
        <dbReference type="EMBL" id="KAF2483994.1"/>
    </source>
</evidence>
<dbReference type="SUPFAM" id="SSF57701">
    <property type="entry name" value="Zn2/Cys6 DNA-binding domain"/>
    <property type="match status" value="1"/>
</dbReference>
<keyword evidence="5" id="KW-0539">Nucleus</keyword>
<keyword evidence="3" id="KW-0238">DNA-binding</keyword>
<dbReference type="EMBL" id="MU001634">
    <property type="protein sequence ID" value="KAF2483994.1"/>
    <property type="molecule type" value="Genomic_DNA"/>
</dbReference>
<dbReference type="GO" id="GO:0008270">
    <property type="term" value="F:zinc ion binding"/>
    <property type="evidence" value="ECO:0007669"/>
    <property type="project" value="InterPro"/>
</dbReference>
<dbReference type="SMART" id="SM00066">
    <property type="entry name" value="GAL4"/>
    <property type="match status" value="1"/>
</dbReference>
<evidence type="ECO:0000313" key="9">
    <source>
        <dbReference type="Proteomes" id="UP000799767"/>
    </source>
</evidence>
<accession>A0A6A6PW86</accession>
<proteinExistence type="predicted"/>
<dbReference type="PROSITE" id="PS50048">
    <property type="entry name" value="ZN2_CY6_FUNGAL_2"/>
    <property type="match status" value="1"/>
</dbReference>
<dbReference type="Proteomes" id="UP000799767">
    <property type="component" value="Unassembled WGS sequence"/>
</dbReference>
<dbReference type="RefSeq" id="XP_033590564.1">
    <property type="nucleotide sequence ID" value="XM_033736900.1"/>
</dbReference>
<gene>
    <name evidence="8" type="ORF">BDY17DRAFT_322880</name>
</gene>
<dbReference type="InterPro" id="IPR001138">
    <property type="entry name" value="Zn2Cys6_DnaBD"/>
</dbReference>